<feature type="region of interest" description="Disordered" evidence="1">
    <location>
        <begin position="569"/>
        <end position="619"/>
    </location>
</feature>
<feature type="region of interest" description="Disordered" evidence="1">
    <location>
        <begin position="372"/>
        <end position="405"/>
    </location>
</feature>
<feature type="compositionally biased region" description="Acidic residues" evidence="1">
    <location>
        <begin position="929"/>
        <end position="941"/>
    </location>
</feature>
<organism evidence="3 4">
    <name type="scientific">Cymbomonas tetramitiformis</name>
    <dbReference type="NCBI Taxonomy" id="36881"/>
    <lineage>
        <taxon>Eukaryota</taxon>
        <taxon>Viridiplantae</taxon>
        <taxon>Chlorophyta</taxon>
        <taxon>Pyramimonadophyceae</taxon>
        <taxon>Pyramimonadales</taxon>
        <taxon>Pyramimonadaceae</taxon>
        <taxon>Cymbomonas</taxon>
    </lineage>
</organism>
<accession>A0AAE0FH54</accession>
<feature type="signal peptide" evidence="2">
    <location>
        <begin position="1"/>
        <end position="32"/>
    </location>
</feature>
<feature type="compositionally biased region" description="Low complexity" evidence="1">
    <location>
        <begin position="724"/>
        <end position="749"/>
    </location>
</feature>
<reference evidence="3 4" key="1">
    <citation type="journal article" date="2015" name="Genome Biol. Evol.">
        <title>Comparative Genomics of a Bacterivorous Green Alga Reveals Evolutionary Causalities and Consequences of Phago-Mixotrophic Mode of Nutrition.</title>
        <authorList>
            <person name="Burns J.A."/>
            <person name="Paasch A."/>
            <person name="Narechania A."/>
            <person name="Kim E."/>
        </authorList>
    </citation>
    <scope>NUCLEOTIDE SEQUENCE [LARGE SCALE GENOMIC DNA]</scope>
    <source>
        <strain evidence="3 4">PLY_AMNH</strain>
    </source>
</reference>
<comment type="caution">
    <text evidence="3">The sequence shown here is derived from an EMBL/GenBank/DDBJ whole genome shotgun (WGS) entry which is preliminary data.</text>
</comment>
<dbReference type="AlphaFoldDB" id="A0AAE0FH54"/>
<protein>
    <submittedName>
        <fullName evidence="3">Uncharacterized protein</fullName>
    </submittedName>
</protein>
<dbReference type="Proteomes" id="UP001190700">
    <property type="component" value="Unassembled WGS sequence"/>
</dbReference>
<name>A0AAE0FH54_9CHLO</name>
<keyword evidence="2" id="KW-0732">Signal</keyword>
<feature type="compositionally biased region" description="Pro residues" evidence="1">
    <location>
        <begin position="586"/>
        <end position="603"/>
    </location>
</feature>
<keyword evidence="4" id="KW-1185">Reference proteome</keyword>
<feature type="chain" id="PRO_5042279400" evidence="2">
    <location>
        <begin position="33"/>
        <end position="1042"/>
    </location>
</feature>
<sequence>MPTSVKPMSMGRGKPWNLRVFLILFVSPMSSCNDYFRESCRLELVDSCTSAIRPRVGEKPLLLCTDVSGLTLSATSALILRFSGAALARGVAISSATLNLLEVVGAGRLLLPRENTSLVLHVEARLSLQEPPLRRATPSMQPVDRPPVATTPPPVAPFPDQRVSTTPITAADTNTTTSTTVTNAATTATAATKASAATVTTQLLIGPAGSGPGLNRSVDLTPLLRWVAAHPSWRPGRMLSLFLTAPAHLQHTPYAQPAQLVSAEPFPARGGADGAVSFRSPPKPAPDWKLAFLSKGDALASRDPSLMPYVQMSLASPEDGPVAPPGARPGVPAPTAKPMAWPAYIPPAASLGVAQTLAPSLAAQLREVADPPNESLIAPPLPQSLPRTVTRGEPLAPQGESPSRWQFGQQPQWGALPWGVVVQRRLSGSDGDRKLLSSTPMYAVLANVSLVGDAGGPVDATEAQIVDGVAAAIQVPTAAVDIVSYATGRGGAPVASVDYFVKALEEMDVGVFTLLQRVKLSHADGSMRQALQAAGITGLAEAVLDPTPTIETLLVPLLAPLPRRIHPPRPRAPSAFPSLPSATRPAKPPAPYRLALPPRPPDPQCASITPEVTTEEDGGDGMELDAAVLEAVVVAFAVVGGLFLLGFSLWQVAAVRQHCGAGAGSVMKVCQWASGEELGGVASPKRHRESRNAAPDAGALLTPPPWEPAAQQPGPAPRSPSNDAAEGLALQALQATGAPQQSTSSAASPLPLPLPAPPFGPLPGPAEVATHLPDPAAGRRLLPPLSAQPGSGLPSGPPAITLGDPYNGSAPPAAERPAKPPPLMLGDPYQGSAPTGAEGSPPAMPPRPALTLGDPYNGSAPPAAERPAKPPPLMLGDPYQGSAPTSAEGSPPAMPPRPALTLGDAYNGDLAPELPPVSEDPSFLVQDDGPSDDDLLVDDDSPSPRPTELDSAASQLARVPSATWERQAAGRPTSARPGSALRSGGVTGRGGSRPSSARRPMRPVRPLSAASARPPHPDMPAGSAMLSARPGPRRPQSAHPMR</sequence>
<gene>
    <name evidence="3" type="ORF">CYMTET_31462</name>
</gene>
<evidence type="ECO:0000256" key="2">
    <source>
        <dbReference type="SAM" id="SignalP"/>
    </source>
</evidence>
<proteinExistence type="predicted"/>
<evidence type="ECO:0000313" key="4">
    <source>
        <dbReference type="Proteomes" id="UP001190700"/>
    </source>
</evidence>
<feature type="region of interest" description="Disordered" evidence="1">
    <location>
        <begin position="680"/>
        <end position="1042"/>
    </location>
</feature>
<evidence type="ECO:0000313" key="3">
    <source>
        <dbReference type="EMBL" id="KAK3259544.1"/>
    </source>
</evidence>
<dbReference type="EMBL" id="LGRX02018652">
    <property type="protein sequence ID" value="KAK3259544.1"/>
    <property type="molecule type" value="Genomic_DNA"/>
</dbReference>
<feature type="compositionally biased region" description="Low complexity" evidence="1">
    <location>
        <begin position="572"/>
        <end position="585"/>
    </location>
</feature>
<feature type="compositionally biased region" description="Pro residues" evidence="1">
    <location>
        <begin position="750"/>
        <end position="764"/>
    </location>
</feature>
<evidence type="ECO:0000256" key="1">
    <source>
        <dbReference type="SAM" id="MobiDB-lite"/>
    </source>
</evidence>